<keyword evidence="5" id="KW-1185">Reference proteome</keyword>
<dbReference type="GO" id="GO:0036396">
    <property type="term" value="C:RNA N6-methyladenosine methyltransferase complex"/>
    <property type="evidence" value="ECO:0007669"/>
    <property type="project" value="TreeGrafter"/>
</dbReference>
<dbReference type="Proteomes" id="UP000238350">
    <property type="component" value="Unassembled WGS sequence"/>
</dbReference>
<evidence type="ECO:0000256" key="2">
    <source>
        <dbReference type="ARBA" id="ARBA00023242"/>
    </source>
</evidence>
<dbReference type="GeneID" id="36518360"/>
<gene>
    <name evidence="4" type="ORF">B9G98_04612</name>
</gene>
<evidence type="ECO:0000256" key="3">
    <source>
        <dbReference type="PROSITE-ProRule" id="PRU00489"/>
    </source>
</evidence>
<name>A0A2T0FPR7_9ASCO</name>
<dbReference type="AlphaFoldDB" id="A0A2T0FPR7"/>
<evidence type="ECO:0000313" key="5">
    <source>
        <dbReference type="Proteomes" id="UP000238350"/>
    </source>
</evidence>
<dbReference type="PROSITE" id="PS51592">
    <property type="entry name" value="SAM_MTA70L_2"/>
    <property type="match status" value="1"/>
</dbReference>
<dbReference type="PROSITE" id="PS51143">
    <property type="entry name" value="MT_A70"/>
    <property type="match status" value="1"/>
</dbReference>
<dbReference type="PANTHER" id="PTHR13107">
    <property type="entry name" value="N6-ADENOSINE-METHYLTRANSFERASE NON-CATALYTIC SUBUNIT"/>
    <property type="match status" value="1"/>
</dbReference>
<dbReference type="InterPro" id="IPR045123">
    <property type="entry name" value="METTL14-like"/>
</dbReference>
<dbReference type="GO" id="GO:0003729">
    <property type="term" value="F:mRNA binding"/>
    <property type="evidence" value="ECO:0007669"/>
    <property type="project" value="TreeGrafter"/>
</dbReference>
<sequence length="301" mass="34296">MLEPVKVSSDTFKKIQRQPNFGNDYNLYYLLTGEFPQNHVLNIEEPFAGYPKLKKLHELKAKHNLHHAHPAMGEQCTMKNLPDKLKSWASDNMHFDVVMVHGCISPTPSLAALKSIPVAEITPRPSLVFLWVPTSRLDDGRKALEHWGFRRSEDIVYFVSSEDSIHMPPPNPNQLLKSTTWHCLMGLKGTLRRSTDSNLINCNVDIDSIIERPNQRPNVVPEDIYELIENFSLMARRVHILPTPSPLHLPVRLRPGWLIVSPDSLISNVDAEYFRGNPRVPVDPEIDMLRPKTPPNGNMSK</sequence>
<accession>A0A2T0FPR7</accession>
<protein>
    <submittedName>
        <fullName evidence="4">Karyogamy protein KAR4</fullName>
    </submittedName>
</protein>
<dbReference type="Pfam" id="PF05063">
    <property type="entry name" value="MT-A70"/>
    <property type="match status" value="1"/>
</dbReference>
<evidence type="ECO:0000256" key="1">
    <source>
        <dbReference type="ARBA" id="ARBA00004123"/>
    </source>
</evidence>
<dbReference type="GO" id="GO:0005634">
    <property type="term" value="C:nucleus"/>
    <property type="evidence" value="ECO:0007669"/>
    <property type="project" value="UniProtKB-SubCell"/>
</dbReference>
<evidence type="ECO:0000313" key="4">
    <source>
        <dbReference type="EMBL" id="PRT56992.1"/>
    </source>
</evidence>
<dbReference type="STRING" id="45607.A0A2T0FPR7"/>
<proteinExistence type="inferred from homology"/>
<comment type="similarity">
    <text evidence="3">Belongs to the MT-A70-like family.</text>
</comment>
<dbReference type="InterPro" id="IPR007757">
    <property type="entry name" value="MT-A70-like"/>
</dbReference>
<comment type="caution">
    <text evidence="4">The sequence shown here is derived from an EMBL/GenBank/DDBJ whole genome shotgun (WGS) entry which is preliminary data.</text>
</comment>
<dbReference type="PANTHER" id="PTHR13107:SF0">
    <property type="entry name" value="N6-ADENOSINE-METHYLTRANSFERASE NON-CATALYTIC SUBUNIT"/>
    <property type="match status" value="1"/>
</dbReference>
<reference evidence="4 5" key="1">
    <citation type="submission" date="2017-04" db="EMBL/GenBank/DDBJ databases">
        <title>Genome sequencing of [Candida] sorbophila.</title>
        <authorList>
            <person name="Ahn J.O."/>
        </authorList>
    </citation>
    <scope>NUCLEOTIDE SEQUENCE [LARGE SCALE GENOMIC DNA]</scope>
    <source>
        <strain evidence="4 5">DS02</strain>
    </source>
</reference>
<dbReference type="EMBL" id="NDIQ01000022">
    <property type="protein sequence ID" value="PRT56992.1"/>
    <property type="molecule type" value="Genomic_DNA"/>
</dbReference>
<keyword evidence="2" id="KW-0539">Nucleus</keyword>
<organism evidence="4 5">
    <name type="scientific">Wickerhamiella sorbophila</name>
    <dbReference type="NCBI Taxonomy" id="45607"/>
    <lineage>
        <taxon>Eukaryota</taxon>
        <taxon>Fungi</taxon>
        <taxon>Dikarya</taxon>
        <taxon>Ascomycota</taxon>
        <taxon>Saccharomycotina</taxon>
        <taxon>Dipodascomycetes</taxon>
        <taxon>Dipodascales</taxon>
        <taxon>Trichomonascaceae</taxon>
        <taxon>Wickerhamiella</taxon>
    </lineage>
</organism>
<dbReference type="RefSeq" id="XP_024666937.1">
    <property type="nucleotide sequence ID" value="XM_024811169.1"/>
</dbReference>
<comment type="subcellular location">
    <subcellularLocation>
        <location evidence="1">Nucleus</location>
    </subcellularLocation>
</comment>
<dbReference type="OrthoDB" id="14833at2759"/>